<gene>
    <name evidence="1" type="ORF">BEMITA_LOCUS6343</name>
</gene>
<dbReference type="InterPro" id="IPR038606">
    <property type="entry name" value="To_sf"/>
</dbReference>
<dbReference type="PANTHER" id="PTHR11008">
    <property type="entry name" value="PROTEIN TAKEOUT-LIKE PROTEIN"/>
    <property type="match status" value="1"/>
</dbReference>
<protein>
    <submittedName>
        <fullName evidence="1">Uncharacterized protein</fullName>
    </submittedName>
</protein>
<evidence type="ECO:0000313" key="1">
    <source>
        <dbReference type="EMBL" id="CAH0387312.1"/>
    </source>
</evidence>
<dbReference type="AlphaFoldDB" id="A0A9P0A659"/>
<dbReference type="EMBL" id="OU963864">
    <property type="protein sequence ID" value="CAH0387312.1"/>
    <property type="molecule type" value="Genomic_DNA"/>
</dbReference>
<name>A0A9P0A659_BEMTA</name>
<organism evidence="1 2">
    <name type="scientific">Bemisia tabaci</name>
    <name type="common">Sweetpotato whitefly</name>
    <name type="synonym">Aleurodes tabaci</name>
    <dbReference type="NCBI Taxonomy" id="7038"/>
    <lineage>
        <taxon>Eukaryota</taxon>
        <taxon>Metazoa</taxon>
        <taxon>Ecdysozoa</taxon>
        <taxon>Arthropoda</taxon>
        <taxon>Hexapoda</taxon>
        <taxon>Insecta</taxon>
        <taxon>Pterygota</taxon>
        <taxon>Neoptera</taxon>
        <taxon>Paraneoptera</taxon>
        <taxon>Hemiptera</taxon>
        <taxon>Sternorrhyncha</taxon>
        <taxon>Aleyrodoidea</taxon>
        <taxon>Aleyrodidae</taxon>
        <taxon>Aleyrodinae</taxon>
        <taxon>Bemisia</taxon>
    </lineage>
</organism>
<reference evidence="1" key="1">
    <citation type="submission" date="2021-12" db="EMBL/GenBank/DDBJ databases">
        <authorList>
            <person name="King R."/>
        </authorList>
    </citation>
    <scope>NUCLEOTIDE SEQUENCE</scope>
</reference>
<sequence>MVDIDVITTIIVGFVKVACTLLSMVGKQHLCPEYIGTRADTKSAASSLHPTHMRWNSSKPFFESKFNEFPSFQFNFSKFRFNFSEPDFSIESIDFDSFFNCDKSDEGSGDSAEGGEVEEFAKVQQARLVTAGRLSDAIDGAKLRKVLEKAAQLLDNPIKWKKPFSIDYEIPERFKSRGVINDLSLENFSKYKVNAVEVDDTDLSVKLSLDTLKMDGIYDMDLEIFDSDSKLTGKGPFDIRSDNVDVSMKMSLEEDADSFVSLKDFKLEMKPGALKVNMTGLSGDGKSEAELNELMSGKISARLEMLHSDPEVGEAVKKVAQKYWELLFDGSTIHQINSVMDAISVT</sequence>
<evidence type="ECO:0000313" key="2">
    <source>
        <dbReference type="Proteomes" id="UP001152759"/>
    </source>
</evidence>
<dbReference type="PANTHER" id="PTHR11008:SF9">
    <property type="entry name" value="PROTEIN TAKEOUT-LIKE PROTEIN"/>
    <property type="match status" value="1"/>
</dbReference>
<dbReference type="InterPro" id="IPR010562">
    <property type="entry name" value="Haemolymph_juvenile_hormone-bd"/>
</dbReference>
<dbReference type="Pfam" id="PF06585">
    <property type="entry name" value="JHBP"/>
    <property type="match status" value="1"/>
</dbReference>
<dbReference type="Gene3D" id="3.15.10.30">
    <property type="entry name" value="Haemolymph juvenile hormone binding protein"/>
    <property type="match status" value="1"/>
</dbReference>
<dbReference type="Proteomes" id="UP001152759">
    <property type="component" value="Chromosome 3"/>
</dbReference>
<proteinExistence type="predicted"/>
<dbReference type="SMART" id="SM00700">
    <property type="entry name" value="JHBP"/>
    <property type="match status" value="1"/>
</dbReference>
<keyword evidence="2" id="KW-1185">Reference proteome</keyword>
<accession>A0A9P0A659</accession>